<organism evidence="1">
    <name type="scientific">mine drainage metagenome</name>
    <dbReference type="NCBI Taxonomy" id="410659"/>
    <lineage>
        <taxon>unclassified sequences</taxon>
        <taxon>metagenomes</taxon>
        <taxon>ecological metagenomes</taxon>
    </lineage>
</organism>
<evidence type="ECO:0000313" key="1">
    <source>
        <dbReference type="EMBL" id="EQD52321.1"/>
    </source>
</evidence>
<sequence length="192" mass="21279">LKRPPPSLSSRTPRPEAFLGKLECFPQSMESPFYPAVRMLRGFAGVPEGMEAETAYPILLSYVRSLSLAEEQSAVALLGSFFSLPPHPDFPLPNLPSAGLREETAKLLLSILKARSLKGRVLFVIEDLHWTDASTGDLFRRILSDPVFTKSVFFLLTTRTGEDPPWLATLPERVTLRLSPLGEEESRESGPV</sequence>
<name>T0ZVN5_9ZZZZ</name>
<reference evidence="1" key="2">
    <citation type="journal article" date="2014" name="ISME J.">
        <title>Microbial stratification in low pH oxic and suboxic macroscopic growths along an acid mine drainage.</title>
        <authorList>
            <person name="Mendez-Garcia C."/>
            <person name="Mesa V."/>
            <person name="Sprenger R.R."/>
            <person name="Richter M."/>
            <person name="Diez M.S."/>
            <person name="Solano J."/>
            <person name="Bargiela R."/>
            <person name="Golyshina O.V."/>
            <person name="Manteca A."/>
            <person name="Ramos J.L."/>
            <person name="Gallego J.R."/>
            <person name="Llorente I."/>
            <person name="Martins Dos Santos V.A."/>
            <person name="Jensen O.N."/>
            <person name="Pelaez A.I."/>
            <person name="Sanchez J."/>
            <person name="Ferrer M."/>
        </authorList>
    </citation>
    <scope>NUCLEOTIDE SEQUENCE</scope>
</reference>
<comment type="caution">
    <text evidence="1">The sequence shown here is derived from an EMBL/GenBank/DDBJ whole genome shotgun (WGS) entry which is preliminary data.</text>
</comment>
<accession>T0ZVN5</accession>
<proteinExistence type="predicted"/>
<feature type="non-terminal residue" evidence="1">
    <location>
        <position position="1"/>
    </location>
</feature>
<protein>
    <submittedName>
        <fullName evidence="1">Transcriptional activator domain protein</fullName>
    </submittedName>
</protein>
<reference evidence="1" key="1">
    <citation type="submission" date="2013-08" db="EMBL/GenBank/DDBJ databases">
        <authorList>
            <person name="Mendez C."/>
            <person name="Richter M."/>
            <person name="Ferrer M."/>
            <person name="Sanchez J."/>
        </authorList>
    </citation>
    <scope>NUCLEOTIDE SEQUENCE</scope>
</reference>
<gene>
    <name evidence="1" type="ORF">B1A_12742</name>
</gene>
<feature type="non-terminal residue" evidence="1">
    <location>
        <position position="192"/>
    </location>
</feature>
<dbReference type="AlphaFoldDB" id="T0ZVN5"/>
<dbReference type="EMBL" id="AUZX01009281">
    <property type="protein sequence ID" value="EQD52321.1"/>
    <property type="molecule type" value="Genomic_DNA"/>
</dbReference>